<sequence>MPMSNREFFKIMWTEDASDRGIDLDHFSLSYGYIRDWVTSNIFDLIVDYSHLLIYLSFALSITMIFRRTLNAKSGLGALFVVLLLWHQGENYTLAHLIFGPSVNPQFLNLVLAAVSLIGVGITLVVRPWRTLDRIMIFSAQCTVVATTLLFHLLLVQTILPGWNFSIAWGNVAAVAAPSEMDRVCAESNLVCWQGDTFEPSAFNPYIRDQVRARIEMLKSEPIAELGTTFGSDNDLVTNGTMAVLVYKKGGHFWVIGDSRYGVRAHTVILRSFYILCAAAHSVWLFGALGLLWFHKRRFARRKPC</sequence>
<gene>
    <name evidence="2" type="ORF">PVE_R2G0204</name>
</gene>
<feature type="transmembrane region" description="Helical" evidence="1">
    <location>
        <begin position="273"/>
        <end position="294"/>
    </location>
</feature>
<evidence type="ECO:0000313" key="3">
    <source>
        <dbReference type="Proteomes" id="UP000245431"/>
    </source>
</evidence>
<feature type="transmembrane region" description="Helical" evidence="1">
    <location>
        <begin position="107"/>
        <end position="126"/>
    </location>
</feature>
<feature type="transmembrane region" description="Helical" evidence="1">
    <location>
        <begin position="138"/>
        <end position="160"/>
    </location>
</feature>
<organism evidence="2 3">
    <name type="scientific">Pseudomonas veronii 1YdBTEX2</name>
    <dbReference type="NCBI Taxonomy" id="1295141"/>
    <lineage>
        <taxon>Bacteria</taxon>
        <taxon>Pseudomonadati</taxon>
        <taxon>Pseudomonadota</taxon>
        <taxon>Gammaproteobacteria</taxon>
        <taxon>Pseudomonadales</taxon>
        <taxon>Pseudomonadaceae</taxon>
        <taxon>Pseudomonas</taxon>
    </lineage>
</organism>
<keyword evidence="1" id="KW-0812">Transmembrane</keyword>
<accession>A0A1D3K7B7</accession>
<keyword evidence="1" id="KW-0472">Membrane</keyword>
<evidence type="ECO:0000256" key="1">
    <source>
        <dbReference type="SAM" id="Phobius"/>
    </source>
</evidence>
<keyword evidence="1" id="KW-1133">Transmembrane helix</keyword>
<protein>
    <submittedName>
        <fullName evidence="2">Membrane protein</fullName>
    </submittedName>
</protein>
<proteinExistence type="predicted"/>
<feature type="transmembrane region" description="Helical" evidence="1">
    <location>
        <begin position="70"/>
        <end position="87"/>
    </location>
</feature>
<evidence type="ECO:0000313" key="2">
    <source>
        <dbReference type="EMBL" id="SBW84233.1"/>
    </source>
</evidence>
<dbReference type="EMBL" id="LT599584">
    <property type="protein sequence ID" value="SBW84233.1"/>
    <property type="molecule type" value="Genomic_DNA"/>
</dbReference>
<reference evidence="3" key="1">
    <citation type="submission" date="2016-07" db="EMBL/GenBank/DDBJ databases">
        <authorList>
            <person name="Florea S."/>
            <person name="Webb J.S."/>
            <person name="Jaromczyk J."/>
            <person name="Schardl C.L."/>
        </authorList>
    </citation>
    <scope>NUCLEOTIDE SEQUENCE [LARGE SCALE GENOMIC DNA]</scope>
    <source>
        <strain evidence="3">1YdBTEX2</strain>
    </source>
</reference>
<name>A0A1D3K7B7_PSEVE</name>
<dbReference type="Proteomes" id="UP000245431">
    <property type="component" value="Chromosome PVE_r2"/>
</dbReference>
<dbReference type="AlphaFoldDB" id="A0A1D3K7B7"/>